<dbReference type="NCBIfam" id="TIGR02268">
    <property type="entry name" value="Myxococcus xanthus paralogous family TIGR02268"/>
    <property type="match status" value="1"/>
</dbReference>
<gene>
    <name evidence="1" type="ORF">BON30_48950</name>
</gene>
<sequence length="262" mass="28585">MGPGLPITFRFDSPLQQQSLKIGDQGWFEDWSAGRQTFTLVPRDNLVAGKRADVEVCFADETAPACTTFELIVHPGLGMQEVKVLRQGRSVAYFQQVAKDAESDARQCRAEVQQLRAGRAVPDGLRGAIASGLVDRFRGVAVKELTWDVTAKESNSLSYHTVTGYRAKDRVAVEVSFTNPGPVPWTAAGAVLRSPKGEVLKPLPLWLSETILPAAPGEPGEQGRVVVELLATEKEARGSYILTLWDAERQRTVTLGNVTFPP</sequence>
<keyword evidence="2" id="KW-1185">Reference proteome</keyword>
<protein>
    <submittedName>
        <fullName evidence="1">Uncharacterized protein</fullName>
    </submittedName>
</protein>
<evidence type="ECO:0000313" key="2">
    <source>
        <dbReference type="Proteomes" id="UP000182229"/>
    </source>
</evidence>
<organism evidence="1 2">
    <name type="scientific">Cystobacter ferrugineus</name>
    <dbReference type="NCBI Taxonomy" id="83449"/>
    <lineage>
        <taxon>Bacteria</taxon>
        <taxon>Pseudomonadati</taxon>
        <taxon>Myxococcota</taxon>
        <taxon>Myxococcia</taxon>
        <taxon>Myxococcales</taxon>
        <taxon>Cystobacterineae</taxon>
        <taxon>Archangiaceae</taxon>
        <taxon>Cystobacter</taxon>
    </lineage>
</organism>
<evidence type="ECO:0000313" key="1">
    <source>
        <dbReference type="EMBL" id="OJH33397.1"/>
    </source>
</evidence>
<comment type="caution">
    <text evidence="1">The sequence shown here is derived from an EMBL/GenBank/DDBJ whole genome shotgun (WGS) entry which is preliminary data.</text>
</comment>
<dbReference type="Proteomes" id="UP000182229">
    <property type="component" value="Unassembled WGS sequence"/>
</dbReference>
<reference evidence="1 2" key="2">
    <citation type="submission" date="2016-12" db="EMBL/GenBank/DDBJ databases">
        <title>Draft Genome Sequence of Cystobacter ferrugineus Strain Cbfe23.</title>
        <authorList>
            <person name="Akbar S."/>
            <person name="Dowd S.E."/>
            <person name="Stevens D.C."/>
        </authorList>
    </citation>
    <scope>NUCLEOTIDE SEQUENCE [LARGE SCALE GENOMIC DNA]</scope>
    <source>
        <strain evidence="1 2">Cbfe23</strain>
    </source>
</reference>
<accession>A0A1L9ATP8</accession>
<reference evidence="2" key="1">
    <citation type="submission" date="2016-11" db="EMBL/GenBank/DDBJ databases">
        <authorList>
            <person name="Shukria A."/>
            <person name="Stevens D.C."/>
        </authorList>
    </citation>
    <scope>NUCLEOTIDE SEQUENCE [LARGE SCALE GENOMIC DNA]</scope>
    <source>
        <strain evidence="2">Cbfe23</strain>
    </source>
</reference>
<name>A0A1L9ATP8_9BACT</name>
<proteinExistence type="predicted"/>
<dbReference type="Pfam" id="PF09544">
    <property type="entry name" value="DUF2381"/>
    <property type="match status" value="1"/>
</dbReference>
<dbReference type="InterPro" id="IPR011754">
    <property type="entry name" value="Mxa_paralog_2268"/>
</dbReference>
<dbReference type="EMBL" id="MPIN01000041">
    <property type="protein sequence ID" value="OJH33397.1"/>
    <property type="molecule type" value="Genomic_DNA"/>
</dbReference>
<dbReference type="AlphaFoldDB" id="A0A1L9ATP8"/>